<dbReference type="Proteomes" id="UP000800038">
    <property type="component" value="Unassembled WGS sequence"/>
</dbReference>
<dbReference type="PANTHER" id="PTHR24306">
    <property type="match status" value="1"/>
</dbReference>
<organism evidence="1 2">
    <name type="scientific">Clathrospora elynae</name>
    <dbReference type="NCBI Taxonomy" id="706981"/>
    <lineage>
        <taxon>Eukaryota</taxon>
        <taxon>Fungi</taxon>
        <taxon>Dikarya</taxon>
        <taxon>Ascomycota</taxon>
        <taxon>Pezizomycotina</taxon>
        <taxon>Dothideomycetes</taxon>
        <taxon>Pleosporomycetidae</taxon>
        <taxon>Pleosporales</taxon>
        <taxon>Diademaceae</taxon>
        <taxon>Clathrospora</taxon>
    </lineage>
</organism>
<dbReference type="GO" id="GO:0016705">
    <property type="term" value="F:oxidoreductase activity, acting on paired donors, with incorporation or reduction of molecular oxygen"/>
    <property type="evidence" value="ECO:0007669"/>
    <property type="project" value="InterPro"/>
</dbReference>
<keyword evidence="1" id="KW-0560">Oxidoreductase</keyword>
<keyword evidence="1" id="KW-0503">Monooxygenase</keyword>
<name>A0A6A5SYH3_9PLEO</name>
<dbReference type="InterPro" id="IPR036396">
    <property type="entry name" value="Cyt_P450_sf"/>
</dbReference>
<reference evidence="1" key="1">
    <citation type="journal article" date="2020" name="Stud. Mycol.">
        <title>101 Dothideomycetes genomes: a test case for predicting lifestyles and emergence of pathogens.</title>
        <authorList>
            <person name="Haridas S."/>
            <person name="Albert R."/>
            <person name="Binder M."/>
            <person name="Bloem J."/>
            <person name="Labutti K."/>
            <person name="Salamov A."/>
            <person name="Andreopoulos B."/>
            <person name="Baker S."/>
            <person name="Barry K."/>
            <person name="Bills G."/>
            <person name="Bluhm B."/>
            <person name="Cannon C."/>
            <person name="Castanera R."/>
            <person name="Culley D."/>
            <person name="Daum C."/>
            <person name="Ezra D."/>
            <person name="Gonzalez J."/>
            <person name="Henrissat B."/>
            <person name="Kuo A."/>
            <person name="Liang C."/>
            <person name="Lipzen A."/>
            <person name="Lutzoni F."/>
            <person name="Magnuson J."/>
            <person name="Mondo S."/>
            <person name="Nolan M."/>
            <person name="Ohm R."/>
            <person name="Pangilinan J."/>
            <person name="Park H.-J."/>
            <person name="Ramirez L."/>
            <person name="Alfaro M."/>
            <person name="Sun H."/>
            <person name="Tritt A."/>
            <person name="Yoshinaga Y."/>
            <person name="Zwiers L.-H."/>
            <person name="Turgeon B."/>
            <person name="Goodwin S."/>
            <person name="Spatafora J."/>
            <person name="Crous P."/>
            <person name="Grigoriev I."/>
        </authorList>
    </citation>
    <scope>NUCLEOTIDE SEQUENCE</scope>
    <source>
        <strain evidence="1">CBS 161.51</strain>
    </source>
</reference>
<dbReference type="PANTHER" id="PTHR24306:SF8">
    <property type="entry name" value="P450, PUTATIVE (EUROFUNG)-RELATED"/>
    <property type="match status" value="1"/>
</dbReference>
<sequence>MLVREFGGTDSPAFKENVDSSWTKLKAPIEKKIILNDVAAMSAMRKACIPEQAALFDSFSSSTRNTRRWAQATAINVITSDLPAEQTMATVEVNLQSLTRDFGAYIAISQLFGKDFLDRYPALLEDFWKFDNDLFPLLVTGIPSWAPFKTIKYGMAARTRPIHELEALNRRIIQYQHGQPVEFDADMSDISEAALDRSKIYKRDGWSFTERAAADLAILWGQNANTQPVLFWFLAYVFSTPACVFETYLMVNEPTSIRLATRFVTVSDGDLKHELKPGMFISVPHSLINHDLSRFLHPDPDSGKLLARYGKLKPWSSGVGMCKGRPWAEKETLCLGAAIISLWDIEPTNGTWKLPAMMPGTAVKKPVEDIPVLIKRRTW</sequence>
<dbReference type="OrthoDB" id="3366823at2759"/>
<proteinExistence type="predicted"/>
<dbReference type="GO" id="GO:0005506">
    <property type="term" value="F:iron ion binding"/>
    <property type="evidence" value="ECO:0007669"/>
    <property type="project" value="InterPro"/>
</dbReference>
<keyword evidence="2" id="KW-1185">Reference proteome</keyword>
<dbReference type="Gene3D" id="1.10.630.10">
    <property type="entry name" value="Cytochrome P450"/>
    <property type="match status" value="2"/>
</dbReference>
<dbReference type="GO" id="GO:0020037">
    <property type="term" value="F:heme binding"/>
    <property type="evidence" value="ECO:0007669"/>
    <property type="project" value="InterPro"/>
</dbReference>
<dbReference type="GO" id="GO:0004497">
    <property type="term" value="F:monooxygenase activity"/>
    <property type="evidence" value="ECO:0007669"/>
    <property type="project" value="UniProtKB-KW"/>
</dbReference>
<dbReference type="EMBL" id="ML976010">
    <property type="protein sequence ID" value="KAF1945303.1"/>
    <property type="molecule type" value="Genomic_DNA"/>
</dbReference>
<dbReference type="AlphaFoldDB" id="A0A6A5SYH3"/>
<evidence type="ECO:0000313" key="2">
    <source>
        <dbReference type="Proteomes" id="UP000800038"/>
    </source>
</evidence>
<protein>
    <submittedName>
        <fullName evidence="1">Putative cholesterol 7-alpha-monooxygenase</fullName>
    </submittedName>
</protein>
<accession>A0A6A5SYH3</accession>
<gene>
    <name evidence="1" type="ORF">EJ02DRAFT_500812</name>
</gene>
<evidence type="ECO:0000313" key="1">
    <source>
        <dbReference type="EMBL" id="KAF1945303.1"/>
    </source>
</evidence>
<dbReference type="SUPFAM" id="SSF48264">
    <property type="entry name" value="Cytochrome P450"/>
    <property type="match status" value="1"/>
</dbReference>